<keyword evidence="6 11" id="KW-0411">Iron-sulfur</keyword>
<dbReference type="GO" id="GO:0035731">
    <property type="term" value="F:dinitrosyl-iron complex binding"/>
    <property type="evidence" value="ECO:0007669"/>
    <property type="project" value="UniProtKB-UniRule"/>
</dbReference>
<evidence type="ECO:0000256" key="1">
    <source>
        <dbReference type="ARBA" id="ARBA00004496"/>
    </source>
</evidence>
<dbReference type="Proteomes" id="UP000295087">
    <property type="component" value="Unassembled WGS sequence"/>
</dbReference>
<evidence type="ECO:0000313" key="13">
    <source>
        <dbReference type="EMBL" id="TDP37742.1"/>
    </source>
</evidence>
<evidence type="ECO:0000313" key="14">
    <source>
        <dbReference type="Proteomes" id="UP000295087"/>
    </source>
</evidence>
<dbReference type="RefSeq" id="WP_067488491.1">
    <property type="nucleotide sequence ID" value="NZ_SNXK01000004.1"/>
</dbReference>
<comment type="cofactor">
    <cofactor evidence="11">
        <name>[4Fe-4S] cluster</name>
        <dbReference type="ChEBI" id="CHEBI:49883"/>
    </cofactor>
    <text evidence="11">Binds 1 [4Fe-4S] cluster per subunit. Following nitrosylation of the [4Fe-4S] cluster binds 1 [4Fe-8(NO)] cluster per subunit.</text>
</comment>
<protein>
    <recommendedName>
        <fullName evidence="11">Transcriptional regulator WhiB</fullName>
    </recommendedName>
</protein>
<feature type="binding site" evidence="11">
    <location>
        <position position="27"/>
    </location>
    <ligand>
        <name>[4Fe-4S] cluster</name>
        <dbReference type="ChEBI" id="CHEBI:49883"/>
    </ligand>
</feature>
<keyword evidence="3 11" id="KW-0004">4Fe-4S</keyword>
<gene>
    <name evidence="11" type="primary">whiB</name>
    <name evidence="13" type="ORF">DFR75_10492</name>
</gene>
<evidence type="ECO:0000256" key="6">
    <source>
        <dbReference type="ARBA" id="ARBA00023014"/>
    </source>
</evidence>
<dbReference type="InterPro" id="IPR003482">
    <property type="entry name" value="Whib"/>
</dbReference>
<keyword evidence="8 11" id="KW-0238">DNA-binding</keyword>
<keyword evidence="5 11" id="KW-0408">Iron</keyword>
<sequence length="96" mass="11192">MRPAGEKSLRLPPPRAEAWAWQMYATCRAYDVNDFYDTGQESRKVLAAKKVCADCPVLTHCRDHAVTTNEPHGIWGGMTPRERAKYRWVHYWSKRL</sequence>
<keyword evidence="7 11" id="KW-0805">Transcription regulation</keyword>
<dbReference type="GO" id="GO:0005737">
    <property type="term" value="C:cytoplasm"/>
    <property type="evidence" value="ECO:0007669"/>
    <property type="project" value="UniProtKB-SubCell"/>
</dbReference>
<accession>A0A4V3CPG2</accession>
<feature type="binding site" evidence="11">
    <location>
        <position position="61"/>
    </location>
    <ligand>
        <name>[4Fe-4S] cluster</name>
        <dbReference type="ChEBI" id="CHEBI:49883"/>
    </ligand>
</feature>
<proteinExistence type="inferred from homology"/>
<evidence type="ECO:0000256" key="9">
    <source>
        <dbReference type="ARBA" id="ARBA00023157"/>
    </source>
</evidence>
<feature type="binding site" evidence="11">
    <location>
        <position position="55"/>
    </location>
    <ligand>
        <name>[4Fe-4S] cluster</name>
        <dbReference type="ChEBI" id="CHEBI:49883"/>
    </ligand>
</feature>
<evidence type="ECO:0000256" key="8">
    <source>
        <dbReference type="ARBA" id="ARBA00023125"/>
    </source>
</evidence>
<evidence type="ECO:0000256" key="3">
    <source>
        <dbReference type="ARBA" id="ARBA00022485"/>
    </source>
</evidence>
<evidence type="ECO:0000256" key="4">
    <source>
        <dbReference type="ARBA" id="ARBA00022723"/>
    </source>
</evidence>
<keyword evidence="10 11" id="KW-0804">Transcription</keyword>
<feature type="domain" description="4Fe-4S Wbl-type" evidence="12">
    <location>
        <begin position="26"/>
        <end position="85"/>
    </location>
</feature>
<dbReference type="AlphaFoldDB" id="A0A4V3CPG2"/>
<evidence type="ECO:0000256" key="10">
    <source>
        <dbReference type="ARBA" id="ARBA00023163"/>
    </source>
</evidence>
<comment type="PTM">
    <text evidence="11">Upon Fe-S cluster removal intramolecular disulfide bonds are formed.</text>
</comment>
<feature type="binding site" evidence="11">
    <location>
        <position position="52"/>
    </location>
    <ligand>
        <name>[4Fe-4S] cluster</name>
        <dbReference type="ChEBI" id="CHEBI:49883"/>
    </ligand>
</feature>
<dbReference type="GO" id="GO:0045454">
    <property type="term" value="P:cell redox homeostasis"/>
    <property type="evidence" value="ECO:0007669"/>
    <property type="project" value="TreeGrafter"/>
</dbReference>
<comment type="similarity">
    <text evidence="2 11">Belongs to the WhiB family.</text>
</comment>
<dbReference type="GO" id="GO:0045892">
    <property type="term" value="P:negative regulation of DNA-templated transcription"/>
    <property type="evidence" value="ECO:0007669"/>
    <property type="project" value="TreeGrafter"/>
</dbReference>
<keyword evidence="9 11" id="KW-1015">Disulfide bond</keyword>
<reference evidence="13 14" key="1">
    <citation type="submission" date="2019-03" db="EMBL/GenBank/DDBJ databases">
        <title>Genomic Encyclopedia of Type Strains, Phase IV (KMG-IV): sequencing the most valuable type-strain genomes for metagenomic binning, comparative biology and taxonomic classification.</title>
        <authorList>
            <person name="Goeker M."/>
        </authorList>
    </citation>
    <scope>NUCLEOTIDE SEQUENCE [LARGE SCALE GENOMIC DNA]</scope>
    <source>
        <strain evidence="13 14">DSM 44496</strain>
    </source>
</reference>
<dbReference type="GO" id="GO:0046872">
    <property type="term" value="F:metal ion binding"/>
    <property type="evidence" value="ECO:0007669"/>
    <property type="project" value="UniProtKB-KW"/>
</dbReference>
<keyword evidence="14" id="KW-1185">Reference proteome</keyword>
<dbReference type="Pfam" id="PF02467">
    <property type="entry name" value="Whib"/>
    <property type="match status" value="1"/>
</dbReference>
<comment type="function">
    <text evidence="11">Acts as a transcriptional regulator. Probably redox-responsive. The apo- but not holo-form probably binds DNA.</text>
</comment>
<dbReference type="HAMAP" id="MF_01479">
    <property type="entry name" value="WhiB"/>
    <property type="match status" value="1"/>
</dbReference>
<evidence type="ECO:0000256" key="5">
    <source>
        <dbReference type="ARBA" id="ARBA00023004"/>
    </source>
</evidence>
<comment type="caution">
    <text evidence="13">The sequence shown here is derived from an EMBL/GenBank/DDBJ whole genome shotgun (WGS) entry which is preliminary data.</text>
</comment>
<dbReference type="GO" id="GO:0003677">
    <property type="term" value="F:DNA binding"/>
    <property type="evidence" value="ECO:0007669"/>
    <property type="project" value="UniProtKB-UniRule"/>
</dbReference>
<comment type="subcellular location">
    <subcellularLocation>
        <location evidence="1 11">Cytoplasm</location>
    </subcellularLocation>
</comment>
<keyword evidence="4 11" id="KW-0479">Metal-binding</keyword>
<comment type="PTM">
    <text evidence="11">The Fe-S cluster can be nitrosylated by nitric oxide (NO).</text>
</comment>
<dbReference type="InterPro" id="IPR034768">
    <property type="entry name" value="4FE4S_WBL"/>
</dbReference>
<evidence type="ECO:0000259" key="12">
    <source>
        <dbReference type="PROSITE" id="PS51674"/>
    </source>
</evidence>
<dbReference type="GO" id="GO:0051539">
    <property type="term" value="F:4 iron, 4 sulfur cluster binding"/>
    <property type="evidence" value="ECO:0007669"/>
    <property type="project" value="UniProtKB-UniRule"/>
</dbReference>
<evidence type="ECO:0000256" key="11">
    <source>
        <dbReference type="HAMAP-Rule" id="MF_01479"/>
    </source>
</evidence>
<name>A0A4V3CPG2_NOCIG</name>
<dbReference type="PANTHER" id="PTHR38839">
    <property type="entry name" value="TRANSCRIPTIONAL REGULATOR WHID-RELATED"/>
    <property type="match status" value="1"/>
</dbReference>
<evidence type="ECO:0000256" key="7">
    <source>
        <dbReference type="ARBA" id="ARBA00023015"/>
    </source>
</evidence>
<dbReference type="EMBL" id="SNXK01000004">
    <property type="protein sequence ID" value="TDP37742.1"/>
    <property type="molecule type" value="Genomic_DNA"/>
</dbReference>
<evidence type="ECO:0000256" key="2">
    <source>
        <dbReference type="ARBA" id="ARBA00006597"/>
    </source>
</evidence>
<dbReference type="GO" id="GO:0047134">
    <property type="term" value="F:protein-disulfide reductase [NAD(P)H] activity"/>
    <property type="evidence" value="ECO:0007669"/>
    <property type="project" value="TreeGrafter"/>
</dbReference>
<keyword evidence="11" id="KW-0963">Cytoplasm</keyword>
<organism evidence="13 14">
    <name type="scientific">Nocardia ignorata</name>
    <dbReference type="NCBI Taxonomy" id="145285"/>
    <lineage>
        <taxon>Bacteria</taxon>
        <taxon>Bacillati</taxon>
        <taxon>Actinomycetota</taxon>
        <taxon>Actinomycetes</taxon>
        <taxon>Mycobacteriales</taxon>
        <taxon>Nocardiaceae</taxon>
        <taxon>Nocardia</taxon>
    </lineage>
</organism>
<dbReference type="PROSITE" id="PS51674">
    <property type="entry name" value="4FE4S_WBL"/>
    <property type="match status" value="1"/>
</dbReference>